<evidence type="ECO:0000313" key="2">
    <source>
        <dbReference type="Proteomes" id="UP000008635"/>
    </source>
</evidence>
<dbReference type="RefSeq" id="WP_013558226.1">
    <property type="nucleotide sequence ID" value="NC_014958.1"/>
</dbReference>
<protein>
    <submittedName>
        <fullName evidence="1">Uncharacterized protein</fullName>
    </submittedName>
</protein>
<dbReference type="EMBL" id="CP002454">
    <property type="protein sequence ID" value="ADV68723.1"/>
    <property type="molecule type" value="Genomic_DNA"/>
</dbReference>
<accession>E8UC62</accession>
<dbReference type="OrthoDB" id="70481at2"/>
<reference evidence="1 2" key="1">
    <citation type="journal article" date="2011" name="Stand. Genomic Sci.">
        <title>Complete genome sequence of Deinococcus maricopensis type strain (LB-34).</title>
        <authorList>
            <person name="Pukall R."/>
            <person name="Zeytun A."/>
            <person name="Lucas S."/>
            <person name="Lapidus A."/>
            <person name="Hammon N."/>
            <person name="Deshpande S."/>
            <person name="Nolan M."/>
            <person name="Cheng J.F."/>
            <person name="Pitluck S."/>
            <person name="Liolios K."/>
            <person name="Pagani I."/>
            <person name="Mikhailova N."/>
            <person name="Ivanova N."/>
            <person name="Mavromatis K."/>
            <person name="Pati A."/>
            <person name="Tapia R."/>
            <person name="Han C."/>
            <person name="Goodwin L."/>
            <person name="Chen A."/>
            <person name="Palaniappan K."/>
            <person name="Land M."/>
            <person name="Hauser L."/>
            <person name="Chang Y.J."/>
            <person name="Jeffries C.D."/>
            <person name="Brambilla E.M."/>
            <person name="Rohde M."/>
            <person name="Goker M."/>
            <person name="Detter J.C."/>
            <person name="Woyke T."/>
            <person name="Bristow J."/>
            <person name="Eisen J.A."/>
            <person name="Markowitz V."/>
            <person name="Hugenholtz P."/>
            <person name="Kyrpides N.C."/>
            <person name="Klenk H.P."/>
        </authorList>
    </citation>
    <scope>NUCLEOTIDE SEQUENCE [LARGE SCALE GENOMIC DNA]</scope>
    <source>
        <strain evidence="2">DSM 21211 / LMG 22137 / NRRL B-23946 / LB-34</strain>
    </source>
</reference>
<sequence length="100" mass="11052">MKVRFTARSVRARLDDLETEALTVLGHPQTLTVPFPGGHWTLTLQPGDHDRARGQGGTLTVTLGPATRARLADPREEGVELRTDDTRILVEKDYGPQHLT</sequence>
<dbReference type="HOGENOM" id="CLU_2259127_0_0_0"/>
<name>E8UC62_DEIML</name>
<dbReference type="InterPro" id="IPR053825">
    <property type="entry name" value="DUF7009"/>
</dbReference>
<keyword evidence="2" id="KW-1185">Reference proteome</keyword>
<gene>
    <name evidence="1" type="ordered locus">Deima_3094</name>
</gene>
<dbReference type="AlphaFoldDB" id="E8UC62"/>
<dbReference type="KEGG" id="dmr:Deima_3094"/>
<evidence type="ECO:0000313" key="1">
    <source>
        <dbReference type="EMBL" id="ADV68723.1"/>
    </source>
</evidence>
<dbReference type="STRING" id="709986.Deima_3094"/>
<proteinExistence type="predicted"/>
<reference evidence="2" key="2">
    <citation type="submission" date="2011-01" db="EMBL/GenBank/DDBJ databases">
        <title>The complete genome of Deinococcus maricopensis DSM 21211.</title>
        <authorList>
            <consortium name="US DOE Joint Genome Institute (JGI-PGF)"/>
            <person name="Lucas S."/>
            <person name="Copeland A."/>
            <person name="Lapidus A."/>
            <person name="Goodwin L."/>
            <person name="Pitluck S."/>
            <person name="Kyrpides N."/>
            <person name="Mavromatis K."/>
            <person name="Pagani I."/>
            <person name="Ivanova N."/>
            <person name="Ovchinnikova G."/>
            <person name="Zeytun A."/>
            <person name="Detter J.C."/>
            <person name="Han C."/>
            <person name="Land M."/>
            <person name="Hauser L."/>
            <person name="Markowitz V."/>
            <person name="Cheng J.-F."/>
            <person name="Hugenholtz P."/>
            <person name="Woyke T."/>
            <person name="Wu D."/>
            <person name="Pukall R."/>
            <person name="Gehrich-Schroeter G."/>
            <person name="Brambilla E."/>
            <person name="Klenk H.-P."/>
            <person name="Eisen J.A."/>
        </authorList>
    </citation>
    <scope>NUCLEOTIDE SEQUENCE [LARGE SCALE GENOMIC DNA]</scope>
    <source>
        <strain evidence="2">DSM 21211 / LMG 22137 / NRRL B-23946 / LB-34</strain>
    </source>
</reference>
<organism evidence="1 2">
    <name type="scientific">Deinococcus maricopensis (strain DSM 21211 / LMG 22137 / NRRL B-23946 / LB-34)</name>
    <dbReference type="NCBI Taxonomy" id="709986"/>
    <lineage>
        <taxon>Bacteria</taxon>
        <taxon>Thermotogati</taxon>
        <taxon>Deinococcota</taxon>
        <taxon>Deinococci</taxon>
        <taxon>Deinococcales</taxon>
        <taxon>Deinococcaceae</taxon>
        <taxon>Deinococcus</taxon>
    </lineage>
</organism>
<dbReference type="Pfam" id="PF22668">
    <property type="entry name" value="DUF7009"/>
    <property type="match status" value="1"/>
</dbReference>
<dbReference type="Proteomes" id="UP000008635">
    <property type="component" value="Chromosome"/>
</dbReference>